<organism evidence="1 2">
    <name type="scientific">Candidatus Jettenia caeni</name>
    <dbReference type="NCBI Taxonomy" id="247490"/>
    <lineage>
        <taxon>Bacteria</taxon>
        <taxon>Pseudomonadati</taxon>
        <taxon>Planctomycetota</taxon>
        <taxon>Candidatus Brocadiia</taxon>
        <taxon>Candidatus Brocadiales</taxon>
        <taxon>Candidatus Brocadiaceae</taxon>
        <taxon>Candidatus Jettenia</taxon>
    </lineage>
</organism>
<dbReference type="Proteomes" id="UP000002985">
    <property type="component" value="Unassembled WGS sequence"/>
</dbReference>
<proteinExistence type="predicted"/>
<reference evidence="1 2" key="1">
    <citation type="journal article" date="2012" name="FEBS Lett.">
        <title>Anammox organism KSU-1 expresses a NirK-type copper-containing nitrite reductase instead of a NirS-type with cytochrome cd1.</title>
        <authorList>
            <person name="Hira D."/>
            <person name="Toh H."/>
            <person name="Migita C.T."/>
            <person name="Okubo H."/>
            <person name="Nishiyama T."/>
            <person name="Hattori M."/>
            <person name="Furukawa K."/>
            <person name="Fujii T."/>
        </authorList>
    </citation>
    <scope>NUCLEOTIDE SEQUENCE [LARGE SCALE GENOMIC DNA]</scope>
</reference>
<sequence length="170" mass="18892">MGKKTHTAQPGQLSLFDIVKRISQGEKNLASKAGSFNVDAQIRALLSDALKKCPLSREVVAGKMSELMGMEITKSQLDSWTAESKENHRFPFAYAPAFCEATGNTDIFRAAVEMIGCYLLKGEDALLTELGRIEKQKEEMAKKEKLIRQTLEQLHYGSGCKPEPARERKG</sequence>
<keyword evidence="2" id="KW-1185">Reference proteome</keyword>
<protein>
    <submittedName>
        <fullName evidence="1">Uncharacterized protein</fullName>
    </submittedName>
</protein>
<evidence type="ECO:0000313" key="2">
    <source>
        <dbReference type="Proteomes" id="UP000002985"/>
    </source>
</evidence>
<dbReference type="EMBL" id="BAFH01000003">
    <property type="protein sequence ID" value="GAB62690.1"/>
    <property type="molecule type" value="Genomic_DNA"/>
</dbReference>
<comment type="caution">
    <text evidence="1">The sequence shown here is derived from an EMBL/GenBank/DDBJ whole genome shotgun (WGS) entry which is preliminary data.</text>
</comment>
<gene>
    <name evidence="1" type="ORF">KSU1_C1094</name>
</gene>
<accession>I3ILU5</accession>
<name>I3ILU5_9BACT</name>
<evidence type="ECO:0000313" key="1">
    <source>
        <dbReference type="EMBL" id="GAB62690.1"/>
    </source>
</evidence>
<dbReference type="AlphaFoldDB" id="I3ILU5"/>
<dbReference type="STRING" id="247490.KSU1_C1094"/>
<dbReference type="OrthoDB" id="5405665at2"/>
<dbReference type="eggNOG" id="ENOG5032ZFV">
    <property type="taxonomic scope" value="Bacteria"/>
</dbReference>